<accession>A3LSE1</accession>
<name>A3LSE1_PICST</name>
<dbReference type="Proteomes" id="UP000002258">
    <property type="component" value="Chromosome 3"/>
</dbReference>
<organism evidence="1 2">
    <name type="scientific">Scheffersomyces stipitis (strain ATCC 58785 / CBS 6054 / NBRC 10063 / NRRL Y-11545)</name>
    <name type="common">Yeast</name>
    <name type="synonym">Pichia stipitis</name>
    <dbReference type="NCBI Taxonomy" id="322104"/>
    <lineage>
        <taxon>Eukaryota</taxon>
        <taxon>Fungi</taxon>
        <taxon>Dikarya</taxon>
        <taxon>Ascomycota</taxon>
        <taxon>Saccharomycotina</taxon>
        <taxon>Pichiomycetes</taxon>
        <taxon>Debaryomycetaceae</taxon>
        <taxon>Scheffersomyces</taxon>
    </lineage>
</organism>
<dbReference type="InParanoid" id="A3LSE1"/>
<reference evidence="1 2" key="1">
    <citation type="journal article" date="2007" name="Nat. Biotechnol.">
        <title>Genome sequence of the lignocellulose-bioconverting and xylose-fermenting yeast Pichia stipitis.</title>
        <authorList>
            <person name="Jeffries T.W."/>
            <person name="Grigoriev I.V."/>
            <person name="Grimwood J."/>
            <person name="Laplaza J.M."/>
            <person name="Aerts A."/>
            <person name="Salamov A."/>
            <person name="Schmutz J."/>
            <person name="Lindquist E."/>
            <person name="Dehal P."/>
            <person name="Shapiro H."/>
            <person name="Jin Y.S."/>
            <person name="Passoth V."/>
            <person name="Richardson P.M."/>
        </authorList>
    </citation>
    <scope>NUCLEOTIDE SEQUENCE [LARGE SCALE GENOMIC DNA]</scope>
    <source>
        <strain evidence="2">ATCC 58785 / CBS 6054 / NBRC 10063 / NRRL Y-11545</strain>
    </source>
</reference>
<evidence type="ECO:0000313" key="2">
    <source>
        <dbReference type="Proteomes" id="UP000002258"/>
    </source>
</evidence>
<keyword evidence="2" id="KW-1185">Reference proteome</keyword>
<dbReference type="STRING" id="322104.A3LSE1"/>
<dbReference type="KEGG" id="pic:PICST_82897"/>
<sequence length="488" mass="56079">MLTRPIRRALGRRFIQSIPRTLDISQSNHSRIHENMIQEYLKKHRTTDDYDVVATLTELVTKLPDARRNAVLQNYEGSILASNIHLQLLLNDLTASDSFQETYSYIVKTPVRFATELVEVFVYNLLQTNNIPAVTSLLHVLFDRDSQFTLSNEIWSLYTSKVVENADYLGAISIYHHLIDNIDLYLESESGHVSENDNVQFLITPHLLEQMATLFVHSGDASRVKGLLQYFKRFYSYSSHRNTYRNLKVAVVEAFSEAENLSCALLAFRELALLFRGHYNPRDWEQAHGVSKLAAYTNYVWRRNNIMNNTNQAPKPDVDQEQSWNPDQILPETHENEQIYNPSYERNVYSGPNIPHLPLLNGSLSISDLPQFYQLVKSSVVDAMQSENKNFASLMHLMTSGHFMVHSFVVQALCELGYPKEAHSILVKLPSSFRHIHPDVLLKDEDFILIFNAVETSIAQVVSKSSFSVHNYYVNVTFKCLFSDQTSY</sequence>
<dbReference type="eggNOG" id="ENOG502RPYZ">
    <property type="taxonomic scope" value="Eukaryota"/>
</dbReference>
<evidence type="ECO:0000313" key="1">
    <source>
        <dbReference type="EMBL" id="ABN65885.2"/>
    </source>
</evidence>
<dbReference type="GeneID" id="4837894"/>
<feature type="non-terminal residue" evidence="1">
    <location>
        <position position="488"/>
    </location>
</feature>
<dbReference type="HOGENOM" id="CLU_519877_0_0_1"/>
<gene>
    <name evidence="1" type="ORF">PICST_82897</name>
</gene>
<dbReference type="RefSeq" id="XP_001383914.2">
    <property type="nucleotide sequence ID" value="XM_001383877.1"/>
</dbReference>
<dbReference type="AlphaFoldDB" id="A3LSE1"/>
<protein>
    <submittedName>
        <fullName evidence="1">Uncharacterized protein</fullName>
    </submittedName>
</protein>
<proteinExistence type="predicted"/>
<dbReference type="EMBL" id="CP000497">
    <property type="protein sequence ID" value="ABN65885.2"/>
    <property type="molecule type" value="Genomic_DNA"/>
</dbReference>
<dbReference type="OrthoDB" id="4093324at2759"/>
<dbReference type="OMA" id="AGWENIH"/>